<feature type="transmembrane region" description="Helical" evidence="8">
    <location>
        <begin position="193"/>
        <end position="213"/>
    </location>
</feature>
<dbReference type="STRING" id="758793.BRPE64_CCDS07960"/>
<dbReference type="Proteomes" id="UP000013966">
    <property type="component" value="Chromosome 3"/>
</dbReference>
<protein>
    <submittedName>
        <fullName evidence="10">Glycosyl transferase family protein</fullName>
    </submittedName>
</protein>
<dbReference type="PATRIC" id="fig|758793.3.peg.5101"/>
<evidence type="ECO:0000256" key="1">
    <source>
        <dbReference type="ARBA" id="ARBA00004651"/>
    </source>
</evidence>
<feature type="transmembrane region" description="Helical" evidence="8">
    <location>
        <begin position="72"/>
        <end position="92"/>
    </location>
</feature>
<evidence type="ECO:0000313" key="11">
    <source>
        <dbReference type="Proteomes" id="UP000013966"/>
    </source>
</evidence>
<dbReference type="GO" id="GO:0005886">
    <property type="term" value="C:plasma membrane"/>
    <property type="evidence" value="ECO:0007669"/>
    <property type="project" value="UniProtKB-SubCell"/>
</dbReference>
<dbReference type="GO" id="GO:0009103">
    <property type="term" value="P:lipopolysaccharide biosynthetic process"/>
    <property type="evidence" value="ECO:0007669"/>
    <property type="project" value="UniProtKB-ARBA"/>
</dbReference>
<feature type="transmembrane region" description="Helical" evidence="8">
    <location>
        <begin position="332"/>
        <end position="356"/>
    </location>
</feature>
<keyword evidence="3" id="KW-0328">Glycosyltransferase</keyword>
<feature type="domain" description="Glycosyltransferase RgtA/B/C/D-like" evidence="9">
    <location>
        <begin position="52"/>
        <end position="211"/>
    </location>
</feature>
<evidence type="ECO:0000256" key="3">
    <source>
        <dbReference type="ARBA" id="ARBA00022676"/>
    </source>
</evidence>
<organism evidence="10 11">
    <name type="scientific">Caballeronia insecticola</name>
    <dbReference type="NCBI Taxonomy" id="758793"/>
    <lineage>
        <taxon>Bacteria</taxon>
        <taxon>Pseudomonadati</taxon>
        <taxon>Pseudomonadota</taxon>
        <taxon>Betaproteobacteria</taxon>
        <taxon>Burkholderiales</taxon>
        <taxon>Burkholderiaceae</taxon>
        <taxon>Caballeronia</taxon>
    </lineage>
</organism>
<evidence type="ECO:0000256" key="8">
    <source>
        <dbReference type="SAM" id="Phobius"/>
    </source>
</evidence>
<proteinExistence type="predicted"/>
<dbReference type="PANTHER" id="PTHR33908">
    <property type="entry name" value="MANNOSYLTRANSFERASE YKCB-RELATED"/>
    <property type="match status" value="1"/>
</dbReference>
<dbReference type="PANTHER" id="PTHR33908:SF11">
    <property type="entry name" value="MEMBRANE PROTEIN"/>
    <property type="match status" value="1"/>
</dbReference>
<evidence type="ECO:0000256" key="4">
    <source>
        <dbReference type="ARBA" id="ARBA00022679"/>
    </source>
</evidence>
<dbReference type="GO" id="GO:0016763">
    <property type="term" value="F:pentosyltransferase activity"/>
    <property type="evidence" value="ECO:0007669"/>
    <property type="project" value="TreeGrafter"/>
</dbReference>
<feature type="transmembrane region" description="Helical" evidence="8">
    <location>
        <begin position="295"/>
        <end position="311"/>
    </location>
</feature>
<feature type="transmembrane region" description="Helical" evidence="8">
    <location>
        <begin position="104"/>
        <end position="126"/>
    </location>
</feature>
<dbReference type="InterPro" id="IPR038731">
    <property type="entry name" value="RgtA/B/C-like"/>
</dbReference>
<dbReference type="AlphaFoldDB" id="R4WQM2"/>
<keyword evidence="7 8" id="KW-0472">Membrane</keyword>
<evidence type="ECO:0000256" key="6">
    <source>
        <dbReference type="ARBA" id="ARBA00022989"/>
    </source>
</evidence>
<dbReference type="KEGG" id="buo:BRPE64_CCDS07960"/>
<gene>
    <name evidence="10" type="ORF">BRPE64_CCDS07960</name>
</gene>
<evidence type="ECO:0000256" key="7">
    <source>
        <dbReference type="ARBA" id="ARBA00023136"/>
    </source>
</evidence>
<dbReference type="Pfam" id="PF13231">
    <property type="entry name" value="PMT_2"/>
    <property type="match status" value="1"/>
</dbReference>
<name>R4WQM2_9BURK</name>
<evidence type="ECO:0000313" key="10">
    <source>
        <dbReference type="EMBL" id="BAN26879.1"/>
    </source>
</evidence>
<reference evidence="10 11" key="1">
    <citation type="journal article" date="2013" name="Genome Announc.">
        <title>Complete Genome Sequence of Burkholderia sp. Strain RPE64, Bacterial Symbiont of the Bean Bug Riptortus pedestris.</title>
        <authorList>
            <person name="Shibata T.F."/>
            <person name="Maeda T."/>
            <person name="Nikoh N."/>
            <person name="Yamaguchi K."/>
            <person name="Oshima K."/>
            <person name="Hattori M."/>
            <person name="Nishiyama T."/>
            <person name="Hasebe M."/>
            <person name="Fukatsu T."/>
            <person name="Kikuchi Y."/>
            <person name="Shigenobu S."/>
        </authorList>
    </citation>
    <scope>NUCLEOTIDE SEQUENCE [LARGE SCALE GENOMIC DNA]</scope>
</reference>
<keyword evidence="11" id="KW-1185">Reference proteome</keyword>
<dbReference type="InterPro" id="IPR050297">
    <property type="entry name" value="LipidA_mod_glycosyltrf_83"/>
</dbReference>
<dbReference type="RefSeq" id="WP_016347588.1">
    <property type="nucleotide sequence ID" value="NC_021288.1"/>
</dbReference>
<feature type="transmembrane region" description="Helical" evidence="8">
    <location>
        <begin position="272"/>
        <end position="289"/>
    </location>
</feature>
<dbReference type="HOGENOM" id="CLU_037625_0_0_4"/>
<keyword evidence="2" id="KW-1003">Cell membrane</keyword>
<evidence type="ECO:0000256" key="5">
    <source>
        <dbReference type="ARBA" id="ARBA00022692"/>
    </source>
</evidence>
<keyword evidence="4 10" id="KW-0808">Transferase</keyword>
<keyword evidence="5 8" id="KW-0812">Transmembrane</keyword>
<feature type="transmembrane region" description="Helical" evidence="8">
    <location>
        <begin position="244"/>
        <end position="265"/>
    </location>
</feature>
<keyword evidence="6 8" id="KW-1133">Transmembrane helix</keyword>
<dbReference type="EMBL" id="AP013060">
    <property type="protein sequence ID" value="BAN26879.1"/>
    <property type="molecule type" value="Genomic_DNA"/>
</dbReference>
<sequence length="500" mass="54111">MGDFYGDLAVLVLWAAALVLLHAVTNGRYGFHRDELSTLEDARSLAWGYVGVPPVTPFLARVATVLSGPSLVGLRLLSSVAMGIALVLTGLMARDMGGGRHAQIAAALAAAISSVALSAGSLFQYVSLDYLCWVAAACCTIRVLSSGDARWCLGIGVAVGLGLLTKYTMSFLALGIVVGLALTPARRYGRSPWLWAGVVVACVIVAPHLIWQIRHDFISLDFLRSIHDRDIRLGRTNGFLTGQFWIATNPFTVPLWLAGLYFLFFTDDGKRFRPIGWMYFVALALFVIARGRDYYMTPAYPMLLAAGAVWGERRAAAWTARRARMVRGCVCLLLATGGVLGAAPVLPVAPLGSAWWRFADAINGGNFNEELGWPELAQAVARVRDALPADQRAGVGILAADSAQAAAIALYGASFGLPHAISGTNTNWFRGYGDVPPKPLIVVGFPRGFVEREFVSCRIAGRADNPLGIENSAMRQRDVYLCDGPRLPWPQFWRQLQHFG</sequence>
<accession>R4WQM2</accession>
<dbReference type="OrthoDB" id="8933800at2"/>
<reference evidence="10 11" key="2">
    <citation type="journal article" date="2018" name="Int. J. Syst. Evol. Microbiol.">
        <title>Burkholderia insecticola sp. nov., a gut symbiotic bacterium of the bean bug Riptortus pedestris.</title>
        <authorList>
            <person name="Takeshita K."/>
            <person name="Tamaki H."/>
            <person name="Ohbayashi T."/>
            <person name="Meng X.-Y."/>
            <person name="Sone T."/>
            <person name="Mitani Y."/>
            <person name="Peeters C."/>
            <person name="Kikuchi Y."/>
            <person name="Vandamme P."/>
        </authorList>
    </citation>
    <scope>NUCLEOTIDE SEQUENCE [LARGE SCALE GENOMIC DNA]</scope>
    <source>
        <strain evidence="10">RPE64</strain>
    </source>
</reference>
<evidence type="ECO:0000256" key="2">
    <source>
        <dbReference type="ARBA" id="ARBA00022475"/>
    </source>
</evidence>
<evidence type="ECO:0000259" key="9">
    <source>
        <dbReference type="Pfam" id="PF13231"/>
    </source>
</evidence>
<comment type="subcellular location">
    <subcellularLocation>
        <location evidence="1">Cell membrane</location>
        <topology evidence="1">Multi-pass membrane protein</topology>
    </subcellularLocation>
</comment>
<feature type="transmembrane region" description="Helical" evidence="8">
    <location>
        <begin position="153"/>
        <end position="181"/>
    </location>
</feature>